<evidence type="ECO:0000256" key="1">
    <source>
        <dbReference type="ARBA" id="ARBA00004167"/>
    </source>
</evidence>
<evidence type="ECO:0000256" key="6">
    <source>
        <dbReference type="SAM" id="Phobius"/>
    </source>
</evidence>
<organism evidence="7 8">
    <name type="scientific">Candidatus Taylorbacteria bacterium RIFCSPHIGHO2_12_FULL_45_16</name>
    <dbReference type="NCBI Taxonomy" id="1802315"/>
    <lineage>
        <taxon>Bacteria</taxon>
        <taxon>Candidatus Tayloriibacteriota</taxon>
    </lineage>
</organism>
<dbReference type="Gene3D" id="1.20.1440.20">
    <property type="entry name" value="LemA-like domain"/>
    <property type="match status" value="1"/>
</dbReference>
<protein>
    <submittedName>
        <fullName evidence="7">LemA family protein</fullName>
    </submittedName>
</protein>
<gene>
    <name evidence="7" type="ORF">A3F51_02060</name>
</gene>
<comment type="subcellular location">
    <subcellularLocation>
        <location evidence="1">Membrane</location>
        <topology evidence="1">Single-pass membrane protein</topology>
    </subcellularLocation>
</comment>
<evidence type="ECO:0000256" key="2">
    <source>
        <dbReference type="ARBA" id="ARBA00008854"/>
    </source>
</evidence>
<comment type="caution">
    <text evidence="7">The sequence shown here is derived from an EMBL/GenBank/DDBJ whole genome shotgun (WGS) entry which is preliminary data.</text>
</comment>
<evidence type="ECO:0000256" key="5">
    <source>
        <dbReference type="ARBA" id="ARBA00023136"/>
    </source>
</evidence>
<dbReference type="EMBL" id="MHRT01000006">
    <property type="protein sequence ID" value="OHA29024.1"/>
    <property type="molecule type" value="Genomic_DNA"/>
</dbReference>
<name>A0A1G2MYX0_9BACT</name>
<keyword evidence="4 6" id="KW-1133">Transmembrane helix</keyword>
<proteinExistence type="inferred from homology"/>
<dbReference type="STRING" id="1802315.A3F51_02060"/>
<dbReference type="GO" id="GO:0016020">
    <property type="term" value="C:membrane"/>
    <property type="evidence" value="ECO:0007669"/>
    <property type="project" value="UniProtKB-SubCell"/>
</dbReference>
<feature type="transmembrane region" description="Helical" evidence="6">
    <location>
        <begin position="5"/>
        <end position="23"/>
    </location>
</feature>
<evidence type="ECO:0000256" key="3">
    <source>
        <dbReference type="ARBA" id="ARBA00022692"/>
    </source>
</evidence>
<keyword evidence="3 6" id="KW-0812">Transmembrane</keyword>
<accession>A0A1G2MYX0</accession>
<dbReference type="Pfam" id="PF04011">
    <property type="entry name" value="LemA"/>
    <property type="match status" value="1"/>
</dbReference>
<comment type="similarity">
    <text evidence="2">Belongs to the LemA family.</text>
</comment>
<evidence type="ECO:0000256" key="4">
    <source>
        <dbReference type="ARBA" id="ARBA00022989"/>
    </source>
</evidence>
<dbReference type="PANTHER" id="PTHR34478">
    <property type="entry name" value="PROTEIN LEMA"/>
    <property type="match status" value="1"/>
</dbReference>
<dbReference type="InterPro" id="IPR023353">
    <property type="entry name" value="LemA-like_dom_sf"/>
</dbReference>
<dbReference type="SUPFAM" id="SSF140478">
    <property type="entry name" value="LemA-like"/>
    <property type="match status" value="1"/>
</dbReference>
<sequence length="185" mass="20807">MKKPLIIIGIVIIAIVLYFWSSYNGLVTLRENATAQWQQVETSYQRRFDLIPNLVESVKGILTQEQTIFTALADARTRYAGAQTVPDKALAAGQLETSLGRLLAVIENYPTLKSSENVRDLMTQLEGTENRISTERGRFNDTIKIYQVAIQRFPRAIVASLFGFEKMEYFEAQAGAETAPKVDLQ</sequence>
<dbReference type="Proteomes" id="UP000178089">
    <property type="component" value="Unassembled WGS sequence"/>
</dbReference>
<dbReference type="PANTHER" id="PTHR34478:SF2">
    <property type="entry name" value="MEMBRANE PROTEIN"/>
    <property type="match status" value="1"/>
</dbReference>
<keyword evidence="5 6" id="KW-0472">Membrane</keyword>
<evidence type="ECO:0000313" key="8">
    <source>
        <dbReference type="Proteomes" id="UP000178089"/>
    </source>
</evidence>
<dbReference type="InterPro" id="IPR007156">
    <property type="entry name" value="MamQ_LemA"/>
</dbReference>
<reference evidence="7 8" key="1">
    <citation type="journal article" date="2016" name="Nat. Commun.">
        <title>Thousands of microbial genomes shed light on interconnected biogeochemical processes in an aquifer system.</title>
        <authorList>
            <person name="Anantharaman K."/>
            <person name="Brown C.T."/>
            <person name="Hug L.A."/>
            <person name="Sharon I."/>
            <person name="Castelle C.J."/>
            <person name="Probst A.J."/>
            <person name="Thomas B.C."/>
            <person name="Singh A."/>
            <person name="Wilkins M.J."/>
            <person name="Karaoz U."/>
            <person name="Brodie E.L."/>
            <person name="Williams K.H."/>
            <person name="Hubbard S.S."/>
            <person name="Banfield J.F."/>
        </authorList>
    </citation>
    <scope>NUCLEOTIDE SEQUENCE [LARGE SCALE GENOMIC DNA]</scope>
</reference>
<dbReference type="AlphaFoldDB" id="A0A1G2MYX0"/>
<evidence type="ECO:0000313" key="7">
    <source>
        <dbReference type="EMBL" id="OHA29024.1"/>
    </source>
</evidence>